<accession>A0AAD1VZH3</accession>
<evidence type="ECO:0000313" key="3">
    <source>
        <dbReference type="Proteomes" id="UP001295444"/>
    </source>
</evidence>
<reference evidence="2" key="1">
    <citation type="submission" date="2022-03" db="EMBL/GenBank/DDBJ databases">
        <authorList>
            <person name="Alioto T."/>
            <person name="Alioto T."/>
            <person name="Gomez Garrido J."/>
        </authorList>
    </citation>
    <scope>NUCLEOTIDE SEQUENCE</scope>
</reference>
<feature type="region of interest" description="Disordered" evidence="1">
    <location>
        <begin position="81"/>
        <end position="112"/>
    </location>
</feature>
<sequence length="230" mass="24665">MAAAMCGREKGRLSTPPLLTADTMAHASRHCHEGEQYSYYLPQQPSKLMTTAAAQGGRNYPVPRPQLTARTEQACHQMTHNPATLSLPPPLTPALRGPSTPQSSCSPGDTSVQPIEQQGWTVCRCLLWRTPTLHRMSRAGVSQQWDSPSESDLRTTMMAAPAGAVRTAHIGLGDNSDDNIKATDDNIRANADSTKATDVSIKATGESIQATDNSIKATVNSFKAANRNLA</sequence>
<keyword evidence="3" id="KW-1185">Reference proteome</keyword>
<gene>
    <name evidence="2" type="ORF">PECUL_23A036162</name>
</gene>
<evidence type="ECO:0000256" key="1">
    <source>
        <dbReference type="SAM" id="MobiDB-lite"/>
    </source>
</evidence>
<dbReference type="AlphaFoldDB" id="A0AAD1VZH3"/>
<dbReference type="EMBL" id="OW240915">
    <property type="protein sequence ID" value="CAH2282392.1"/>
    <property type="molecule type" value="Genomic_DNA"/>
</dbReference>
<dbReference type="Proteomes" id="UP001295444">
    <property type="component" value="Chromosome 04"/>
</dbReference>
<organism evidence="2 3">
    <name type="scientific">Pelobates cultripes</name>
    <name type="common">Western spadefoot toad</name>
    <dbReference type="NCBI Taxonomy" id="61616"/>
    <lineage>
        <taxon>Eukaryota</taxon>
        <taxon>Metazoa</taxon>
        <taxon>Chordata</taxon>
        <taxon>Craniata</taxon>
        <taxon>Vertebrata</taxon>
        <taxon>Euteleostomi</taxon>
        <taxon>Amphibia</taxon>
        <taxon>Batrachia</taxon>
        <taxon>Anura</taxon>
        <taxon>Pelobatoidea</taxon>
        <taxon>Pelobatidae</taxon>
        <taxon>Pelobates</taxon>
    </lineage>
</organism>
<evidence type="ECO:0000313" key="2">
    <source>
        <dbReference type="EMBL" id="CAH2282392.1"/>
    </source>
</evidence>
<feature type="compositionally biased region" description="Polar residues" evidence="1">
    <location>
        <begin position="99"/>
        <end position="112"/>
    </location>
</feature>
<name>A0AAD1VZH3_PELCU</name>
<protein>
    <submittedName>
        <fullName evidence="2">Uncharacterized protein</fullName>
    </submittedName>
</protein>
<proteinExistence type="predicted"/>